<reference evidence="1 2" key="1">
    <citation type="submission" date="2023-03" db="EMBL/GenBank/DDBJ databases">
        <title>High-quality genome of Scylla paramamosain provides insights in environmental adaptation.</title>
        <authorList>
            <person name="Zhang L."/>
        </authorList>
    </citation>
    <scope>NUCLEOTIDE SEQUENCE [LARGE SCALE GENOMIC DNA]</scope>
    <source>
        <strain evidence="1">LZ_2023a</strain>
        <tissue evidence="1">Muscle</tissue>
    </source>
</reference>
<dbReference type="AlphaFoldDB" id="A0AAW0SK76"/>
<accession>A0AAW0SK76</accession>
<proteinExistence type="predicted"/>
<evidence type="ECO:0000313" key="2">
    <source>
        <dbReference type="Proteomes" id="UP001487740"/>
    </source>
</evidence>
<protein>
    <submittedName>
        <fullName evidence="1">Uncharacterized protein</fullName>
    </submittedName>
</protein>
<evidence type="ECO:0000313" key="1">
    <source>
        <dbReference type="EMBL" id="KAK8375162.1"/>
    </source>
</evidence>
<gene>
    <name evidence="1" type="ORF">O3P69_019917</name>
</gene>
<keyword evidence="2" id="KW-1185">Reference proteome</keyword>
<dbReference type="EMBL" id="JARAKH010000064">
    <property type="protein sequence ID" value="KAK8375162.1"/>
    <property type="molecule type" value="Genomic_DNA"/>
</dbReference>
<name>A0AAW0SK76_SCYPA</name>
<sequence>MEFASEMDEVEEYLRSKKYPELVTATKLLGGHVGKDKIIDRVMQRYWWRNVTADVSEKIIDRVMQRYWWRNVTADVSEKVIDRVMQRYWWRNVRCQKASTVFKKVDPKLHNVPIKPQNMNQIGVALCSLPTFTVQASMKFSPFKMLYGREPVLPIDVDHELADCTLNLDDPKFEESDFHATLSKREILQDAVFKKAEANIEQAQAKQQADFAEAIYTKEFYCGRQGVALQSSQG</sequence>
<organism evidence="1 2">
    <name type="scientific">Scylla paramamosain</name>
    <name type="common">Mud crab</name>
    <dbReference type="NCBI Taxonomy" id="85552"/>
    <lineage>
        <taxon>Eukaryota</taxon>
        <taxon>Metazoa</taxon>
        <taxon>Ecdysozoa</taxon>
        <taxon>Arthropoda</taxon>
        <taxon>Crustacea</taxon>
        <taxon>Multicrustacea</taxon>
        <taxon>Malacostraca</taxon>
        <taxon>Eumalacostraca</taxon>
        <taxon>Eucarida</taxon>
        <taxon>Decapoda</taxon>
        <taxon>Pleocyemata</taxon>
        <taxon>Brachyura</taxon>
        <taxon>Eubrachyura</taxon>
        <taxon>Portunoidea</taxon>
        <taxon>Portunidae</taxon>
        <taxon>Portuninae</taxon>
        <taxon>Scylla</taxon>
    </lineage>
</organism>
<dbReference type="Proteomes" id="UP001487740">
    <property type="component" value="Unassembled WGS sequence"/>
</dbReference>
<comment type="caution">
    <text evidence="1">The sequence shown here is derived from an EMBL/GenBank/DDBJ whole genome shotgun (WGS) entry which is preliminary data.</text>
</comment>